<evidence type="ECO:0000313" key="3">
    <source>
        <dbReference type="Proteomes" id="UP000276223"/>
    </source>
</evidence>
<accession>A0A3N1UU38</accession>
<reference evidence="2 3" key="1">
    <citation type="submission" date="2018-11" db="EMBL/GenBank/DDBJ databases">
        <title>Genomic Encyclopedia of Type Strains, Phase IV (KMG-IV): sequencing the most valuable type-strain genomes for metagenomic binning, comparative biology and taxonomic classification.</title>
        <authorList>
            <person name="Goeker M."/>
        </authorList>
    </citation>
    <scope>NUCLEOTIDE SEQUENCE [LARGE SCALE GENOMIC DNA]</scope>
    <source>
        <strain evidence="2 3">DSM 22027</strain>
    </source>
</reference>
<dbReference type="EMBL" id="RJVA01000012">
    <property type="protein sequence ID" value="ROQ92057.1"/>
    <property type="molecule type" value="Genomic_DNA"/>
</dbReference>
<protein>
    <submittedName>
        <fullName evidence="2">Uncharacterized protein</fullName>
    </submittedName>
</protein>
<evidence type="ECO:0000313" key="2">
    <source>
        <dbReference type="EMBL" id="ROQ92057.1"/>
    </source>
</evidence>
<gene>
    <name evidence="2" type="ORF">EDC27_1729</name>
</gene>
<dbReference type="RefSeq" id="WP_123290226.1">
    <property type="nucleotide sequence ID" value="NZ_RJVA01000012.1"/>
</dbReference>
<evidence type="ECO:0000256" key="1">
    <source>
        <dbReference type="SAM" id="MobiDB-lite"/>
    </source>
</evidence>
<organism evidence="2 3">
    <name type="scientific">Desulfosoma caldarium</name>
    <dbReference type="NCBI Taxonomy" id="610254"/>
    <lineage>
        <taxon>Bacteria</taxon>
        <taxon>Pseudomonadati</taxon>
        <taxon>Thermodesulfobacteriota</taxon>
        <taxon>Syntrophobacteria</taxon>
        <taxon>Syntrophobacterales</taxon>
        <taxon>Syntrophobacteraceae</taxon>
        <taxon>Desulfosoma</taxon>
    </lineage>
</organism>
<comment type="caution">
    <text evidence="2">The sequence shown here is derived from an EMBL/GenBank/DDBJ whole genome shotgun (WGS) entry which is preliminary data.</text>
</comment>
<dbReference type="AlphaFoldDB" id="A0A3N1UU38"/>
<dbReference type="Proteomes" id="UP000276223">
    <property type="component" value="Unassembled WGS sequence"/>
</dbReference>
<name>A0A3N1UU38_9BACT</name>
<keyword evidence="3" id="KW-1185">Reference proteome</keyword>
<sequence>MAIQRTGHLRLLAALATAFHDPLKPVVKGRQGSCPLKDDPKNGLSPRTNAPMRGITSQRR</sequence>
<feature type="region of interest" description="Disordered" evidence="1">
    <location>
        <begin position="25"/>
        <end position="60"/>
    </location>
</feature>
<proteinExistence type="predicted"/>